<organism evidence="5 6">
    <name type="scientific">Geodia barretti</name>
    <name type="common">Barrett's horny sponge</name>
    <dbReference type="NCBI Taxonomy" id="519541"/>
    <lineage>
        <taxon>Eukaryota</taxon>
        <taxon>Metazoa</taxon>
        <taxon>Porifera</taxon>
        <taxon>Demospongiae</taxon>
        <taxon>Heteroscleromorpha</taxon>
        <taxon>Tetractinellida</taxon>
        <taxon>Astrophorina</taxon>
        <taxon>Geodiidae</taxon>
        <taxon>Geodia</taxon>
    </lineage>
</organism>
<evidence type="ECO:0000313" key="5">
    <source>
        <dbReference type="EMBL" id="CAI8031115.1"/>
    </source>
</evidence>
<dbReference type="InterPro" id="IPR000182">
    <property type="entry name" value="GNAT_dom"/>
</dbReference>
<name>A0AA35SJ96_GEOBA</name>
<feature type="domain" description="N-acetyltransferase" evidence="4">
    <location>
        <begin position="12"/>
        <end position="148"/>
    </location>
</feature>
<protein>
    <recommendedName>
        <fullName evidence="4">N-acetyltransferase domain-containing protein</fullName>
    </recommendedName>
</protein>
<dbReference type="PROSITE" id="PS51186">
    <property type="entry name" value="GNAT"/>
    <property type="match status" value="1"/>
</dbReference>
<keyword evidence="6" id="KW-1185">Reference proteome</keyword>
<feature type="compositionally biased region" description="Polar residues" evidence="3">
    <location>
        <begin position="169"/>
        <end position="181"/>
    </location>
</feature>
<dbReference type="PANTHER" id="PTHR43877">
    <property type="entry name" value="AMINOALKYLPHOSPHONATE N-ACETYLTRANSFERASE-RELATED-RELATED"/>
    <property type="match status" value="1"/>
</dbReference>
<sequence length="181" mass="19691">MANQDFGLTGALKVRPAEEGDAAHLHTFCFPEKTKTQVTNELQADLESDGQTHRLVAESSGYPIGQITVSMATSDPEVAQIGDLAVSGPFRQLKVADHLIEAAGTTAEENGAKILEIELPSSETNVIQRYKDWGFVEKPLVILQKTLEAEEAEEVEEVEDTDAHEDQTAETSGEQQELLNA</sequence>
<evidence type="ECO:0000259" key="4">
    <source>
        <dbReference type="PROSITE" id="PS51186"/>
    </source>
</evidence>
<keyword evidence="2" id="KW-0012">Acyltransferase</keyword>
<dbReference type="InterPro" id="IPR050832">
    <property type="entry name" value="Bact_Acetyltransf"/>
</dbReference>
<feature type="region of interest" description="Disordered" evidence="3">
    <location>
        <begin position="150"/>
        <end position="181"/>
    </location>
</feature>
<evidence type="ECO:0000313" key="6">
    <source>
        <dbReference type="Proteomes" id="UP001174909"/>
    </source>
</evidence>
<feature type="compositionally biased region" description="Acidic residues" evidence="3">
    <location>
        <begin position="150"/>
        <end position="163"/>
    </location>
</feature>
<evidence type="ECO:0000256" key="2">
    <source>
        <dbReference type="ARBA" id="ARBA00023315"/>
    </source>
</evidence>
<keyword evidence="1" id="KW-0808">Transferase</keyword>
<dbReference type="CDD" id="cd04301">
    <property type="entry name" value="NAT_SF"/>
    <property type="match status" value="1"/>
</dbReference>
<dbReference type="Proteomes" id="UP001174909">
    <property type="component" value="Unassembled WGS sequence"/>
</dbReference>
<evidence type="ECO:0000256" key="3">
    <source>
        <dbReference type="SAM" id="MobiDB-lite"/>
    </source>
</evidence>
<dbReference type="PANTHER" id="PTHR43877:SF2">
    <property type="entry name" value="AMINOALKYLPHOSPHONATE N-ACETYLTRANSFERASE-RELATED"/>
    <property type="match status" value="1"/>
</dbReference>
<dbReference type="Gene3D" id="3.40.630.30">
    <property type="match status" value="1"/>
</dbReference>
<gene>
    <name evidence="5" type="ORF">GBAR_LOCUS17640</name>
</gene>
<accession>A0AA35SJ96</accession>
<evidence type="ECO:0000256" key="1">
    <source>
        <dbReference type="ARBA" id="ARBA00022679"/>
    </source>
</evidence>
<dbReference type="InterPro" id="IPR016181">
    <property type="entry name" value="Acyl_CoA_acyltransferase"/>
</dbReference>
<dbReference type="Pfam" id="PF00583">
    <property type="entry name" value="Acetyltransf_1"/>
    <property type="match status" value="1"/>
</dbReference>
<comment type="caution">
    <text evidence="5">The sequence shown here is derived from an EMBL/GenBank/DDBJ whole genome shotgun (WGS) entry which is preliminary data.</text>
</comment>
<dbReference type="EMBL" id="CASHTH010002520">
    <property type="protein sequence ID" value="CAI8031115.1"/>
    <property type="molecule type" value="Genomic_DNA"/>
</dbReference>
<dbReference type="AlphaFoldDB" id="A0AA35SJ96"/>
<proteinExistence type="predicted"/>
<dbReference type="SUPFAM" id="SSF55729">
    <property type="entry name" value="Acyl-CoA N-acyltransferases (Nat)"/>
    <property type="match status" value="1"/>
</dbReference>
<reference evidence="5" key="1">
    <citation type="submission" date="2023-03" db="EMBL/GenBank/DDBJ databases">
        <authorList>
            <person name="Steffen K."/>
            <person name="Cardenas P."/>
        </authorList>
    </citation>
    <scope>NUCLEOTIDE SEQUENCE</scope>
</reference>
<dbReference type="GO" id="GO:0016747">
    <property type="term" value="F:acyltransferase activity, transferring groups other than amino-acyl groups"/>
    <property type="evidence" value="ECO:0007669"/>
    <property type="project" value="InterPro"/>
</dbReference>